<dbReference type="AlphaFoldDB" id="A0A0F9JZY8"/>
<reference evidence="1" key="1">
    <citation type="journal article" date="2015" name="Nature">
        <title>Complex archaea that bridge the gap between prokaryotes and eukaryotes.</title>
        <authorList>
            <person name="Spang A."/>
            <person name="Saw J.H."/>
            <person name="Jorgensen S.L."/>
            <person name="Zaremba-Niedzwiedzka K."/>
            <person name="Martijn J."/>
            <person name="Lind A.E."/>
            <person name="van Eijk R."/>
            <person name="Schleper C."/>
            <person name="Guy L."/>
            <person name="Ettema T.J."/>
        </authorList>
    </citation>
    <scope>NUCLEOTIDE SEQUENCE</scope>
</reference>
<comment type="caution">
    <text evidence="1">The sequence shown here is derived from an EMBL/GenBank/DDBJ whole genome shotgun (WGS) entry which is preliminary data.</text>
</comment>
<evidence type="ECO:0000313" key="1">
    <source>
        <dbReference type="EMBL" id="KKM68031.1"/>
    </source>
</evidence>
<organism evidence="1">
    <name type="scientific">marine sediment metagenome</name>
    <dbReference type="NCBI Taxonomy" id="412755"/>
    <lineage>
        <taxon>unclassified sequences</taxon>
        <taxon>metagenomes</taxon>
        <taxon>ecological metagenomes</taxon>
    </lineage>
</organism>
<protein>
    <submittedName>
        <fullName evidence="1">Uncharacterized protein</fullName>
    </submittedName>
</protein>
<dbReference type="EMBL" id="LAZR01010243">
    <property type="protein sequence ID" value="KKM68031.1"/>
    <property type="molecule type" value="Genomic_DNA"/>
</dbReference>
<sequence>MSTGGDFWGARVVEVKATDARTLSARVHGVAGSIVVIATRPANQRFFAFQVLAGDFRIKPGYHVANFFLDGAVNVADDEVTLFGGHGYTTGVGPYQLTSSGTLPAGLSLLTDYFLGLISTDVIAFYLTHNDAVKDTNRVDITAAVGGGGHTFNTVPNVNPVATNEDGQESLFVSSSTNGEVFVVAAPDRVSIRGTAGPARMVYWFLP</sequence>
<name>A0A0F9JZY8_9ZZZZ</name>
<gene>
    <name evidence="1" type="ORF">LCGC14_1465000</name>
</gene>
<proteinExistence type="predicted"/>
<accession>A0A0F9JZY8</accession>